<dbReference type="InterPro" id="IPR020471">
    <property type="entry name" value="AKR"/>
</dbReference>
<dbReference type="GO" id="GO:0016491">
    <property type="term" value="F:oxidoreductase activity"/>
    <property type="evidence" value="ECO:0007669"/>
    <property type="project" value="UniProtKB-KW"/>
</dbReference>
<keyword evidence="4" id="KW-1185">Reference proteome</keyword>
<feature type="domain" description="NADP-dependent oxidoreductase" evidence="2">
    <location>
        <begin position="16"/>
        <end position="307"/>
    </location>
</feature>
<dbReference type="AlphaFoldDB" id="A0A285G1D3"/>
<proteinExistence type="predicted"/>
<evidence type="ECO:0000313" key="4">
    <source>
        <dbReference type="Proteomes" id="UP000219573"/>
    </source>
</evidence>
<dbReference type="CDD" id="cd19076">
    <property type="entry name" value="AKR_AKR13A_13D"/>
    <property type="match status" value="1"/>
</dbReference>
<protein>
    <submittedName>
        <fullName evidence="3">Predicted oxidoreductase</fullName>
    </submittedName>
</protein>
<dbReference type="PANTHER" id="PTHR43625">
    <property type="entry name" value="AFLATOXIN B1 ALDEHYDE REDUCTASE"/>
    <property type="match status" value="1"/>
</dbReference>
<dbReference type="InterPro" id="IPR023210">
    <property type="entry name" value="NADP_OxRdtase_dom"/>
</dbReference>
<keyword evidence="1" id="KW-0560">Oxidoreductase</keyword>
<dbReference type="RefSeq" id="WP_097016750.1">
    <property type="nucleotide sequence ID" value="NZ_OBDZ01000004.1"/>
</dbReference>
<dbReference type="PANTHER" id="PTHR43625:SF40">
    <property type="entry name" value="ALDO-KETO REDUCTASE YAKC [NADP(+)]"/>
    <property type="match status" value="1"/>
</dbReference>
<evidence type="ECO:0000256" key="1">
    <source>
        <dbReference type="ARBA" id="ARBA00023002"/>
    </source>
</evidence>
<dbReference type="PRINTS" id="PR00069">
    <property type="entry name" value="ALDKETRDTASE"/>
</dbReference>
<reference evidence="4" key="1">
    <citation type="submission" date="2017-09" db="EMBL/GenBank/DDBJ databases">
        <authorList>
            <person name="Varghese N."/>
            <person name="Submissions S."/>
        </authorList>
    </citation>
    <scope>NUCLEOTIDE SEQUENCE [LARGE SCALE GENOMIC DNA]</scope>
    <source>
        <strain evidence="4">MSL47</strain>
    </source>
</reference>
<dbReference type="GO" id="GO:0005737">
    <property type="term" value="C:cytoplasm"/>
    <property type="evidence" value="ECO:0007669"/>
    <property type="project" value="TreeGrafter"/>
</dbReference>
<evidence type="ECO:0000259" key="2">
    <source>
        <dbReference type="Pfam" id="PF00248"/>
    </source>
</evidence>
<dbReference type="OrthoDB" id="9804790at2"/>
<dbReference type="Pfam" id="PF00248">
    <property type="entry name" value="Aldo_ket_red"/>
    <property type="match status" value="1"/>
</dbReference>
<gene>
    <name evidence="3" type="ORF">SAMN06265827_104109</name>
</gene>
<dbReference type="InterPro" id="IPR036812">
    <property type="entry name" value="NAD(P)_OxRdtase_dom_sf"/>
</dbReference>
<name>A0A285G1D3_9FIRM</name>
<dbReference type="InterPro" id="IPR050791">
    <property type="entry name" value="Aldo-Keto_reductase"/>
</dbReference>
<dbReference type="EMBL" id="OBDZ01000004">
    <property type="protein sequence ID" value="SNY17228.1"/>
    <property type="molecule type" value="Genomic_DNA"/>
</dbReference>
<dbReference type="Gene3D" id="3.20.20.100">
    <property type="entry name" value="NADP-dependent oxidoreductase domain"/>
    <property type="match status" value="1"/>
</dbReference>
<dbReference type="Proteomes" id="UP000219573">
    <property type="component" value="Unassembled WGS sequence"/>
</dbReference>
<organism evidence="3 4">
    <name type="scientific">Orenia metallireducens</name>
    <dbReference type="NCBI Taxonomy" id="1413210"/>
    <lineage>
        <taxon>Bacteria</taxon>
        <taxon>Bacillati</taxon>
        <taxon>Bacillota</taxon>
        <taxon>Clostridia</taxon>
        <taxon>Halanaerobiales</taxon>
        <taxon>Halobacteroidaceae</taxon>
        <taxon>Orenia</taxon>
    </lineage>
</organism>
<dbReference type="PROSITE" id="PS51257">
    <property type="entry name" value="PROKAR_LIPOPROTEIN"/>
    <property type="match status" value="1"/>
</dbReference>
<accession>A0A285G1D3</accession>
<evidence type="ECO:0000313" key="3">
    <source>
        <dbReference type="EMBL" id="SNY17228.1"/>
    </source>
</evidence>
<sequence length="327" mass="36661">MKKRRLGKNGPQVSAIGLGCMGMSEFYGKSTYEDSRNTILTALESGVDFLDTADMYGNGENEKLLGKVLKEWSGEAFVATKFGIIRKPGAYERKINGKAEYIKQAAEASLKRLEREVIDLYYLHRMDNDTPIEETIGAMADLVKEGKVRYIGISEASVDTIRRAHSVHPLTAVQSEYSLATRHIEKEILPTLRELGIGFVGYSPLSRGLLTGKLNQDLLKQEGDFRRMLPRLQGENLEHNNKVVRKLINIATRKEITPAQLSLAWVLSRGEDIIPIPGTKRIKYLMENIKAVDVEFDAKELEEIETILADGIKGERYTKSGMLGVEE</sequence>
<dbReference type="SUPFAM" id="SSF51430">
    <property type="entry name" value="NAD(P)-linked oxidoreductase"/>
    <property type="match status" value="1"/>
</dbReference>